<gene>
    <name evidence="2" type="ORF">MOP44_00570</name>
</gene>
<dbReference type="EMBL" id="CP093313">
    <property type="protein sequence ID" value="UWZ87082.1"/>
    <property type="molecule type" value="Genomic_DNA"/>
</dbReference>
<evidence type="ECO:0000313" key="2">
    <source>
        <dbReference type="EMBL" id="UWZ87082.1"/>
    </source>
</evidence>
<evidence type="ECO:0000256" key="1">
    <source>
        <dbReference type="ARBA" id="ARBA00022801"/>
    </source>
</evidence>
<organism evidence="2 3">
    <name type="scientific">Occallatibacter riparius</name>
    <dbReference type="NCBI Taxonomy" id="1002689"/>
    <lineage>
        <taxon>Bacteria</taxon>
        <taxon>Pseudomonadati</taxon>
        <taxon>Acidobacteriota</taxon>
        <taxon>Terriglobia</taxon>
        <taxon>Terriglobales</taxon>
        <taxon>Acidobacteriaceae</taxon>
        <taxon>Occallatibacter</taxon>
    </lineage>
</organism>
<reference evidence="2" key="1">
    <citation type="submission" date="2021-04" db="EMBL/GenBank/DDBJ databases">
        <title>Phylogenetic analysis of Acidobacteriaceae.</title>
        <authorList>
            <person name="Qiu L."/>
            <person name="Zhang Q."/>
        </authorList>
    </citation>
    <scope>NUCLEOTIDE SEQUENCE</scope>
    <source>
        <strain evidence="2">DSM 25168</strain>
    </source>
</reference>
<dbReference type="PANTHER" id="PTHR31956">
    <property type="entry name" value="NON-SPECIFIC PHOSPHOLIPASE C4-RELATED"/>
    <property type="match status" value="1"/>
</dbReference>
<keyword evidence="1" id="KW-0378">Hydrolase</keyword>
<sequence>MENRSFDHVLGWLPHANGKQAGLTYLNKSGQPHATYHLTDYQNCALADPDHSYAGGRIQFDGGRCDGWLRAATNDLFPIGYYEASDLSFLSQAATYWTTCDHYFAAILAPTYPNRFYMHAAQTDRLDQSTNLSTLPTIWDRLAAAGIDGRYFFNDVPFTALWGSKYLGITRPYAEFLAACEIGMLPQVSYVDPRFIDEASGTSNDDHPHADIRNGEAFLNQIYTAVTSSPAWQNTLLIMTFDEWGGFFDHVAPPLGPIPAADAAVGSDGRLGFRVPALIISPFARRHSLGRREFDHTSLLKLIEWRWNLAPLTVRDASANNLAAILNFDHPDLNAPVFAVPVGPFGGVCASGLTPEDPVPGGEQNEWFLIASLANQYGFPAAQ</sequence>
<dbReference type="Gene3D" id="3.40.720.10">
    <property type="entry name" value="Alkaline Phosphatase, subunit A"/>
    <property type="match status" value="2"/>
</dbReference>
<dbReference type="GO" id="GO:0042578">
    <property type="term" value="F:phosphoric ester hydrolase activity"/>
    <property type="evidence" value="ECO:0007669"/>
    <property type="project" value="UniProtKB-ARBA"/>
</dbReference>
<evidence type="ECO:0000313" key="3">
    <source>
        <dbReference type="Proteomes" id="UP001059380"/>
    </source>
</evidence>
<dbReference type="Proteomes" id="UP001059380">
    <property type="component" value="Chromosome"/>
</dbReference>
<dbReference type="CDD" id="cd16013">
    <property type="entry name" value="AcpA"/>
    <property type="match status" value="1"/>
</dbReference>
<name>A0A9J7BY91_9BACT</name>
<dbReference type="AlphaFoldDB" id="A0A9J7BY91"/>
<protein>
    <submittedName>
        <fullName evidence="2">Alkaline phosphatase family protein</fullName>
    </submittedName>
</protein>
<keyword evidence="3" id="KW-1185">Reference proteome</keyword>
<proteinExistence type="predicted"/>
<dbReference type="PANTHER" id="PTHR31956:SF1">
    <property type="entry name" value="NON-SPECIFIC PHOSPHOLIPASE C1"/>
    <property type="match status" value="1"/>
</dbReference>
<dbReference type="KEGG" id="orp:MOP44_00570"/>
<dbReference type="InterPro" id="IPR017850">
    <property type="entry name" value="Alkaline_phosphatase_core_sf"/>
</dbReference>
<accession>A0A9J7BY91</accession>
<dbReference type="Pfam" id="PF04185">
    <property type="entry name" value="Phosphoesterase"/>
    <property type="match status" value="1"/>
</dbReference>
<dbReference type="GO" id="GO:0009395">
    <property type="term" value="P:phospholipid catabolic process"/>
    <property type="evidence" value="ECO:0007669"/>
    <property type="project" value="TreeGrafter"/>
</dbReference>
<dbReference type="InterPro" id="IPR007312">
    <property type="entry name" value="Phosphoesterase"/>
</dbReference>